<proteinExistence type="predicted"/>
<keyword evidence="2" id="KW-1185">Reference proteome</keyword>
<evidence type="ECO:0000313" key="2">
    <source>
        <dbReference type="Proteomes" id="UP000321304"/>
    </source>
</evidence>
<protein>
    <submittedName>
        <fullName evidence="1">Uncharacterized protein</fullName>
    </submittedName>
</protein>
<dbReference type="Proteomes" id="UP000321304">
    <property type="component" value="Unassembled WGS sequence"/>
</dbReference>
<sequence>MQRIAKAPTLFVVIVFRFTAGNSRALIPANNKMEGSLGIGGIARPGQAVRIVCRG</sequence>
<organism evidence="1 2">
    <name type="scientific">Bradyrhizobium macuxiense</name>
    <dbReference type="NCBI Taxonomy" id="1755647"/>
    <lineage>
        <taxon>Bacteria</taxon>
        <taxon>Pseudomonadati</taxon>
        <taxon>Pseudomonadota</taxon>
        <taxon>Alphaproteobacteria</taxon>
        <taxon>Hyphomicrobiales</taxon>
        <taxon>Nitrobacteraceae</taxon>
        <taxon>Bradyrhizobium</taxon>
    </lineage>
</organism>
<name>A0A560LDC1_9BRAD</name>
<dbReference type="EMBL" id="VITY01000010">
    <property type="protein sequence ID" value="TWB93581.1"/>
    <property type="molecule type" value="Genomic_DNA"/>
</dbReference>
<evidence type="ECO:0000313" key="1">
    <source>
        <dbReference type="EMBL" id="TWB93581.1"/>
    </source>
</evidence>
<gene>
    <name evidence="1" type="ORF">FBZ93_110186</name>
</gene>
<accession>A0A560LDC1</accession>
<reference evidence="1 2" key="1">
    <citation type="submission" date="2019-06" db="EMBL/GenBank/DDBJ databases">
        <title>Genomic Encyclopedia of Type Strains, Phase IV (KMG-V): Genome sequencing to study the core and pangenomes of soil and plant-associated prokaryotes.</title>
        <authorList>
            <person name="Whitman W."/>
        </authorList>
    </citation>
    <scope>NUCLEOTIDE SEQUENCE [LARGE SCALE GENOMIC DNA]</scope>
    <source>
        <strain evidence="1 2">BR 10355</strain>
    </source>
</reference>
<comment type="caution">
    <text evidence="1">The sequence shown here is derived from an EMBL/GenBank/DDBJ whole genome shotgun (WGS) entry which is preliminary data.</text>
</comment>
<dbReference type="AlphaFoldDB" id="A0A560LDC1"/>